<evidence type="ECO:0000313" key="12">
    <source>
        <dbReference type="EnsemblMetazoa" id="XP_019755437.1"/>
    </source>
</evidence>
<dbReference type="EnsemblMetazoa" id="XM_019899878.1">
    <property type="protein sequence ID" value="XP_019755437.1"/>
    <property type="gene ID" value="LOC109534279"/>
</dbReference>
<dbReference type="GO" id="GO:0020037">
    <property type="term" value="F:heme binding"/>
    <property type="evidence" value="ECO:0007669"/>
    <property type="project" value="InterPro"/>
</dbReference>
<keyword evidence="5" id="KW-0560">Oxidoreductase</keyword>
<evidence type="ECO:0000313" key="13">
    <source>
        <dbReference type="Proteomes" id="UP000019118"/>
    </source>
</evidence>
<keyword evidence="2" id="KW-0349">Heme</keyword>
<evidence type="ECO:0000256" key="10">
    <source>
        <dbReference type="ARBA" id="ARBA00061930"/>
    </source>
</evidence>
<dbReference type="Proteomes" id="UP000019118">
    <property type="component" value="Unassembled WGS sequence"/>
</dbReference>
<keyword evidence="4" id="KW-0223">Dioxygenase</keyword>
<dbReference type="PANTHER" id="PTHR10138">
    <property type="entry name" value="TRYPTOPHAN 2,3-DIOXYGENASE"/>
    <property type="match status" value="1"/>
</dbReference>
<dbReference type="GO" id="GO:0019442">
    <property type="term" value="P:L-tryptophan catabolic process to acetyl-CoA"/>
    <property type="evidence" value="ECO:0007669"/>
    <property type="project" value="TreeGrafter"/>
</dbReference>
<evidence type="ECO:0000256" key="5">
    <source>
        <dbReference type="ARBA" id="ARBA00023002"/>
    </source>
</evidence>
<keyword evidence="3" id="KW-0479">Metal-binding</keyword>
<evidence type="ECO:0000256" key="8">
    <source>
        <dbReference type="ARBA" id="ARBA00050412"/>
    </source>
</evidence>
<dbReference type="GO" id="GO:0019441">
    <property type="term" value="P:L-tryptophan catabolic process to kynurenine"/>
    <property type="evidence" value="ECO:0007669"/>
    <property type="project" value="InterPro"/>
</dbReference>
<reference evidence="12" key="2">
    <citation type="submission" date="2024-08" db="UniProtKB">
        <authorList>
            <consortium name="EnsemblMetazoa"/>
        </authorList>
    </citation>
    <scope>IDENTIFICATION</scope>
</reference>
<evidence type="ECO:0000256" key="11">
    <source>
        <dbReference type="ARBA" id="ARBA00066688"/>
    </source>
</evidence>
<dbReference type="Gene3D" id="1.10.287.3810">
    <property type="match status" value="1"/>
</dbReference>
<evidence type="ECO:0000256" key="3">
    <source>
        <dbReference type="ARBA" id="ARBA00022723"/>
    </source>
</evidence>
<dbReference type="FunFam" id="1.10.287.3810:FF:000001">
    <property type="entry name" value="Tryptophan 2,3-dioxygenase"/>
    <property type="match status" value="1"/>
</dbReference>
<keyword evidence="6" id="KW-0408">Iron</keyword>
<evidence type="ECO:0000256" key="4">
    <source>
        <dbReference type="ARBA" id="ARBA00022964"/>
    </source>
</evidence>
<protein>
    <recommendedName>
        <fullName evidence="11">tryptophan 2,3-dioxygenase</fullName>
        <ecNumber evidence="11">1.13.11.11</ecNumber>
    </recommendedName>
</protein>
<dbReference type="Gene3D" id="1.20.58.480">
    <property type="match status" value="1"/>
</dbReference>
<sequence length="227" mass="26284">KIELSESQPSLALLVERWLERTPGLEATGFNFWGKYEKSVNDLLEEQKQIALSEPVEAVKQYRLNDLEKRREVYESIFRSEIHEALLNRGERRFSHQALQGAILITFNRDEPRFSQPHQILNLLMDIDCLITKWRCKFSRMIGSSQLGTGGSSGYQYLRSTLSDRYKVFVDLFNLSTFLIPRSHIPHLTADMRSKLCLWRNGGTNDVQENGKTGLEIEENGFEEDIV</sequence>
<evidence type="ECO:0000256" key="2">
    <source>
        <dbReference type="ARBA" id="ARBA00022617"/>
    </source>
</evidence>
<dbReference type="PANTHER" id="PTHR10138:SF0">
    <property type="entry name" value="TRYPTOPHAN 2,3-DIOXYGENASE"/>
    <property type="match status" value="1"/>
</dbReference>
<dbReference type="InterPro" id="IPR037217">
    <property type="entry name" value="Trp/Indoleamine_2_3_dOase-like"/>
</dbReference>
<dbReference type="SUPFAM" id="SSF140959">
    <property type="entry name" value="Indolic compounds 2,3-dioxygenase-like"/>
    <property type="match status" value="1"/>
</dbReference>
<dbReference type="GO" id="GO:0046872">
    <property type="term" value="F:metal ion binding"/>
    <property type="evidence" value="ECO:0007669"/>
    <property type="project" value="UniProtKB-KW"/>
</dbReference>
<dbReference type="GO" id="GO:0004833">
    <property type="term" value="F:L-tryptophan 2,3-dioxygenase activity"/>
    <property type="evidence" value="ECO:0007669"/>
    <property type="project" value="UniProtKB-EC"/>
</dbReference>
<evidence type="ECO:0000256" key="7">
    <source>
        <dbReference type="ARBA" id="ARBA00023079"/>
    </source>
</evidence>
<proteinExistence type="predicted"/>
<dbReference type="EC" id="1.13.11.11" evidence="11"/>
<organism evidence="12 13">
    <name type="scientific">Dendroctonus ponderosae</name>
    <name type="common">Mountain pine beetle</name>
    <dbReference type="NCBI Taxonomy" id="77166"/>
    <lineage>
        <taxon>Eukaryota</taxon>
        <taxon>Metazoa</taxon>
        <taxon>Ecdysozoa</taxon>
        <taxon>Arthropoda</taxon>
        <taxon>Hexapoda</taxon>
        <taxon>Insecta</taxon>
        <taxon>Pterygota</taxon>
        <taxon>Neoptera</taxon>
        <taxon>Endopterygota</taxon>
        <taxon>Coleoptera</taxon>
        <taxon>Polyphaga</taxon>
        <taxon>Cucujiformia</taxon>
        <taxon>Curculionidae</taxon>
        <taxon>Scolytinae</taxon>
        <taxon>Dendroctonus</taxon>
    </lineage>
</organism>
<name>A0AAR5P3J7_DENPD</name>
<comment type="pathway">
    <text evidence="9">Amino-acid degradation; L-tryptophan degradation via kynurenine pathway; L-kynurenine from L-tryptophan: step 1/2.</text>
</comment>
<dbReference type="AlphaFoldDB" id="A0AAR5P3J7"/>
<evidence type="ECO:0000256" key="6">
    <source>
        <dbReference type="ARBA" id="ARBA00023004"/>
    </source>
</evidence>
<comment type="cofactor">
    <cofactor evidence="1">
        <name>heme</name>
        <dbReference type="ChEBI" id="CHEBI:30413"/>
    </cofactor>
</comment>
<dbReference type="InterPro" id="IPR004981">
    <property type="entry name" value="Trp_2_3_dOase"/>
</dbReference>
<keyword evidence="13" id="KW-1185">Reference proteome</keyword>
<evidence type="ECO:0000256" key="1">
    <source>
        <dbReference type="ARBA" id="ARBA00001971"/>
    </source>
</evidence>
<reference evidence="13" key="1">
    <citation type="journal article" date="2013" name="Genome Biol.">
        <title>Draft genome of the mountain pine beetle, Dendroctonus ponderosae Hopkins, a major forest pest.</title>
        <authorList>
            <person name="Keeling C.I."/>
            <person name="Yuen M.M."/>
            <person name="Liao N.Y."/>
            <person name="Docking T.R."/>
            <person name="Chan S.K."/>
            <person name="Taylor G.A."/>
            <person name="Palmquist D.L."/>
            <person name="Jackman S.D."/>
            <person name="Nguyen A."/>
            <person name="Li M."/>
            <person name="Henderson H."/>
            <person name="Janes J.K."/>
            <person name="Zhao Y."/>
            <person name="Pandoh P."/>
            <person name="Moore R."/>
            <person name="Sperling F.A."/>
            <person name="Huber D.P."/>
            <person name="Birol I."/>
            <person name="Jones S.J."/>
            <person name="Bohlmann J."/>
        </authorList>
    </citation>
    <scope>NUCLEOTIDE SEQUENCE</scope>
</reference>
<keyword evidence="7" id="KW-0823">Tryptophan catabolism</keyword>
<comment type="subunit">
    <text evidence="10">Homotetramer. Dimer of dimers.</text>
</comment>
<dbReference type="Pfam" id="PF03301">
    <property type="entry name" value="Trp_dioxygenase"/>
    <property type="match status" value="1"/>
</dbReference>
<evidence type="ECO:0000256" key="9">
    <source>
        <dbReference type="ARBA" id="ARBA00060570"/>
    </source>
</evidence>
<comment type="catalytic activity">
    <reaction evidence="8">
        <text>L-tryptophan + O2 = N-formyl-L-kynurenine</text>
        <dbReference type="Rhea" id="RHEA:24536"/>
        <dbReference type="ChEBI" id="CHEBI:15379"/>
        <dbReference type="ChEBI" id="CHEBI:57912"/>
        <dbReference type="ChEBI" id="CHEBI:58629"/>
        <dbReference type="EC" id="1.13.11.11"/>
    </reaction>
</comment>
<accession>A0AAR5P3J7</accession>